<dbReference type="InterPro" id="IPR019660">
    <property type="entry name" value="Put_sensory_transdc_reg_YbjN"/>
</dbReference>
<dbReference type="AlphaFoldDB" id="A9HBX3"/>
<protein>
    <recommendedName>
        <fullName evidence="4">YbjN domain-containing protein</fullName>
    </recommendedName>
</protein>
<dbReference type="CDD" id="cd17033">
    <property type="entry name" value="DR1245-like"/>
    <property type="match status" value="1"/>
</dbReference>
<gene>
    <name evidence="2" type="ordered locus">GDI0926</name>
</gene>
<dbReference type="EMBL" id="AM889285">
    <property type="protein sequence ID" value="CAP54869.1"/>
    <property type="molecule type" value="Genomic_DNA"/>
</dbReference>
<evidence type="ECO:0000313" key="3">
    <source>
        <dbReference type="Proteomes" id="UP000001176"/>
    </source>
</evidence>
<reference evidence="2 3" key="1">
    <citation type="journal article" date="2009" name="BMC Genomics">
        <title>Complete genome sequence of the sugarcane nitrogen-fixing endophyte Gluconacetobacter diazotrophicus Pal5.</title>
        <authorList>
            <person name="Bertalan M."/>
            <person name="Albano R."/>
            <person name="Padua V."/>
            <person name="Rouws L."/>
            <person name="Rojas C."/>
            <person name="Hemerly A."/>
            <person name="Teixeira K."/>
            <person name="Schwab S."/>
            <person name="Araujo J."/>
            <person name="Oliveira A."/>
            <person name="Franca L."/>
            <person name="Magalhaes V."/>
            <person name="Alqueres S."/>
            <person name="Cardoso A."/>
            <person name="Almeida W."/>
            <person name="Loureiro M.M."/>
            <person name="Nogueira E."/>
            <person name="Cidade D."/>
            <person name="Oliveira D."/>
            <person name="Simao T."/>
            <person name="Macedo J."/>
            <person name="Valadao A."/>
            <person name="Dreschsel M."/>
            <person name="Freitas F."/>
            <person name="Vidal M."/>
            <person name="Guedes H."/>
            <person name="Rodrigues E."/>
            <person name="Meneses C."/>
            <person name="Brioso P."/>
            <person name="Pozzer L."/>
            <person name="Figueiredo D."/>
            <person name="Montano H."/>
            <person name="Junior J."/>
            <person name="Filho G."/>
            <person name="Flores V."/>
            <person name="Ferreira B."/>
            <person name="Branco A."/>
            <person name="Gonzalez P."/>
            <person name="Guillobel H."/>
            <person name="Lemos M."/>
            <person name="Seibel L."/>
            <person name="Macedo J."/>
            <person name="Alves-Ferreira M."/>
            <person name="Sachetto-Martins G."/>
            <person name="Coelho A."/>
            <person name="Santos E."/>
            <person name="Amaral G."/>
            <person name="Neves A."/>
            <person name="Pacheco A.B."/>
            <person name="Carvalho D."/>
            <person name="Lery L."/>
            <person name="Bisch P."/>
            <person name="Rossle S.C."/>
            <person name="Urmenyi T."/>
            <person name="Kruger W.V."/>
            <person name="Martins O."/>
            <person name="Baldani J.I."/>
            <person name="Ferreira P.C."/>
        </authorList>
    </citation>
    <scope>NUCLEOTIDE SEQUENCE [LARGE SCALE GENOMIC DNA]</scope>
    <source>
        <strain evidence="3">ATCC 49037 / DSM 5601 / CCUG 37298 / CIP 103539 / LMG 7603 / PAl5</strain>
    </source>
</reference>
<evidence type="ECO:0000256" key="1">
    <source>
        <dbReference type="SAM" id="MobiDB-lite"/>
    </source>
</evidence>
<evidence type="ECO:0008006" key="4">
    <source>
        <dbReference type="Google" id="ProtNLM"/>
    </source>
</evidence>
<feature type="region of interest" description="Disordered" evidence="1">
    <location>
        <begin position="1"/>
        <end position="58"/>
    </location>
</feature>
<dbReference type="Proteomes" id="UP000001176">
    <property type="component" value="Chromosome"/>
</dbReference>
<dbReference type="KEGG" id="gdi:GDI0926"/>
<proteinExistence type="predicted"/>
<organism evidence="2 3">
    <name type="scientific">Gluconacetobacter diazotrophicus (strain ATCC 49037 / DSM 5601 / CCUG 37298 / CIP 103539 / LMG 7603 / PAl5)</name>
    <dbReference type="NCBI Taxonomy" id="272568"/>
    <lineage>
        <taxon>Bacteria</taxon>
        <taxon>Pseudomonadati</taxon>
        <taxon>Pseudomonadota</taxon>
        <taxon>Alphaproteobacteria</taxon>
        <taxon>Acetobacterales</taxon>
        <taxon>Acetobacteraceae</taxon>
        <taxon>Gluconacetobacter</taxon>
    </lineage>
</organism>
<name>A9HBX3_GLUDA</name>
<keyword evidence="3" id="KW-1185">Reference proteome</keyword>
<dbReference type="Pfam" id="PF10722">
    <property type="entry name" value="YbjN"/>
    <property type="match status" value="1"/>
</dbReference>
<accession>A9HBX3</accession>
<evidence type="ECO:0000313" key="2">
    <source>
        <dbReference type="EMBL" id="CAP54869.1"/>
    </source>
</evidence>
<sequence>MPAPPIGLGRGRVPTRGGNGERSASQTFGVRRATPAPSLHGLGESHMPALTLSSPSQDSNPLDLMEQIVGGYEWAFERRNDSEMAAEAPGKWCDYGLYFSWSREVSAMHFTCTFDLKVPPQQRRALFELVALANERLWIGHFGMDLESGMPLFRHAVLLRGAPGASMESLEDMIDIAITECERFYPAFQFVLWGGKTPAEALEAAMLDCAGEA</sequence>